<evidence type="ECO:0000313" key="5">
    <source>
        <dbReference type="Proteomes" id="UP000505355"/>
    </source>
</evidence>
<keyword evidence="5" id="KW-1185">Reference proteome</keyword>
<dbReference type="Pfam" id="PF13439">
    <property type="entry name" value="Glyco_transf_4"/>
    <property type="match status" value="1"/>
</dbReference>
<dbReference type="InterPro" id="IPR028098">
    <property type="entry name" value="Glyco_trans_4-like_N"/>
</dbReference>
<dbReference type="Gene3D" id="3.40.50.2000">
    <property type="entry name" value="Glycogen Phosphorylase B"/>
    <property type="match status" value="2"/>
</dbReference>
<feature type="domain" description="Glycosyl transferase family 1" evidence="2">
    <location>
        <begin position="191"/>
        <end position="337"/>
    </location>
</feature>
<evidence type="ECO:0000259" key="2">
    <source>
        <dbReference type="Pfam" id="PF00534"/>
    </source>
</evidence>
<feature type="domain" description="Glycosyltransferase subfamily 4-like N-terminal" evidence="3">
    <location>
        <begin position="16"/>
        <end position="178"/>
    </location>
</feature>
<evidence type="ECO:0000256" key="1">
    <source>
        <dbReference type="ARBA" id="ARBA00022679"/>
    </source>
</evidence>
<proteinExistence type="predicted"/>
<keyword evidence="1 4" id="KW-0808">Transferase</keyword>
<dbReference type="PANTHER" id="PTHR46401:SF2">
    <property type="entry name" value="GLYCOSYLTRANSFERASE WBBK-RELATED"/>
    <property type="match status" value="1"/>
</dbReference>
<dbReference type="KEGG" id="mmab:HQ865_17180"/>
<dbReference type="GO" id="GO:0009103">
    <property type="term" value="P:lipopolysaccharide biosynthetic process"/>
    <property type="evidence" value="ECO:0007669"/>
    <property type="project" value="TreeGrafter"/>
</dbReference>
<dbReference type="Pfam" id="PF00534">
    <property type="entry name" value="Glycos_transf_1"/>
    <property type="match status" value="1"/>
</dbReference>
<organism evidence="4 5">
    <name type="scientific">Mucilaginibacter mali</name>
    <dbReference type="NCBI Taxonomy" id="2740462"/>
    <lineage>
        <taxon>Bacteria</taxon>
        <taxon>Pseudomonadati</taxon>
        <taxon>Bacteroidota</taxon>
        <taxon>Sphingobacteriia</taxon>
        <taxon>Sphingobacteriales</taxon>
        <taxon>Sphingobacteriaceae</taxon>
        <taxon>Mucilaginibacter</taxon>
    </lineage>
</organism>
<gene>
    <name evidence="4" type="ORF">HQ865_17180</name>
</gene>
<sequence>MVKILYDHQKFSEQKYGGITRYFAALMNGIKQHPGFEYQLAALYSSNYYIRNEPLPLNNFIGRALVKGNAKREYKWNRQYSKMLIERGDHDVFHPTYFNPYFLKRVKKPYVLTMHDMIYEVMPEYFPANDQTPLHKKLTTDAATAIIAISESTRRDLINLLNVPAEKITMIHHGLPLDEPLAVEAVPGLPENFILFVGERENYKNFARFAEAAAELLNEYSNLHIVLAGGKPLQAGEVSMVDRYLQLNVSDAQLNYLYQKAQLFVFPSVYEGFGYPLLEAFKAGCPVAAGSTSCFPEIGGEAVAYFDPFDAGSIYKSIQSVLTDTGYRNNLGKKGSERLQLFPVEKQVEQTLALYQKIAGK</sequence>
<dbReference type="CDD" id="cd03809">
    <property type="entry name" value="GT4_MtfB-like"/>
    <property type="match status" value="1"/>
</dbReference>
<dbReference type="InterPro" id="IPR001296">
    <property type="entry name" value="Glyco_trans_1"/>
</dbReference>
<dbReference type="AlphaFoldDB" id="A0A7D4QD29"/>
<evidence type="ECO:0000259" key="3">
    <source>
        <dbReference type="Pfam" id="PF13439"/>
    </source>
</evidence>
<accession>A0A7D4QD29</accession>
<protein>
    <submittedName>
        <fullName evidence="4">Glycosyltransferase family 4 protein</fullName>
    </submittedName>
</protein>
<dbReference type="SUPFAM" id="SSF53756">
    <property type="entry name" value="UDP-Glycosyltransferase/glycogen phosphorylase"/>
    <property type="match status" value="1"/>
</dbReference>
<dbReference type="EMBL" id="CP054139">
    <property type="protein sequence ID" value="QKJ31424.1"/>
    <property type="molecule type" value="Genomic_DNA"/>
</dbReference>
<dbReference type="Proteomes" id="UP000505355">
    <property type="component" value="Chromosome"/>
</dbReference>
<name>A0A7D4QD29_9SPHI</name>
<dbReference type="PANTHER" id="PTHR46401">
    <property type="entry name" value="GLYCOSYLTRANSFERASE WBBK-RELATED"/>
    <property type="match status" value="1"/>
</dbReference>
<evidence type="ECO:0000313" key="4">
    <source>
        <dbReference type="EMBL" id="QKJ31424.1"/>
    </source>
</evidence>
<dbReference type="RefSeq" id="WP_173416084.1">
    <property type="nucleotide sequence ID" value="NZ_CP054139.1"/>
</dbReference>
<reference evidence="4 5" key="1">
    <citation type="submission" date="2020-05" db="EMBL/GenBank/DDBJ databases">
        <title>Mucilaginibacter mali sp. nov.</title>
        <authorList>
            <person name="Kim H.S."/>
            <person name="Lee K.C."/>
            <person name="Suh M.K."/>
            <person name="Kim J.-S."/>
            <person name="Han K.-I."/>
            <person name="Eom M.K."/>
            <person name="Shin Y.K."/>
            <person name="Lee J.-S."/>
        </authorList>
    </citation>
    <scope>NUCLEOTIDE SEQUENCE [LARGE SCALE GENOMIC DNA]</scope>
    <source>
        <strain evidence="4 5">G2-14</strain>
    </source>
</reference>
<dbReference type="GO" id="GO:0016757">
    <property type="term" value="F:glycosyltransferase activity"/>
    <property type="evidence" value="ECO:0007669"/>
    <property type="project" value="InterPro"/>
</dbReference>